<sequence>MRIGVEAGGEKLVKGRMFHVKHSPFVRVCKLLMDGMYNNN</sequence>
<proteinExistence type="predicted"/>
<evidence type="ECO:0000313" key="2">
    <source>
        <dbReference type="Proteomes" id="UP000095439"/>
    </source>
</evidence>
<dbReference type="EMBL" id="CYYY01000015">
    <property type="protein sequence ID" value="CUO20119.1"/>
    <property type="molecule type" value="Genomic_DNA"/>
</dbReference>
<gene>
    <name evidence="1" type="ORF">ERS852423_02554</name>
</gene>
<reference evidence="1 2" key="1">
    <citation type="submission" date="2015-09" db="EMBL/GenBank/DDBJ databases">
        <authorList>
            <consortium name="Pathogen Informatics"/>
        </authorList>
    </citation>
    <scope>NUCLEOTIDE SEQUENCE [LARGE SCALE GENOMIC DNA]</scope>
    <source>
        <strain evidence="1 2">2789STDY5608866</strain>
    </source>
</reference>
<protein>
    <submittedName>
        <fullName evidence="1">Uncharacterized protein</fullName>
    </submittedName>
</protein>
<organism evidence="1 2">
    <name type="scientific">Dorea longicatena</name>
    <dbReference type="NCBI Taxonomy" id="88431"/>
    <lineage>
        <taxon>Bacteria</taxon>
        <taxon>Bacillati</taxon>
        <taxon>Bacillota</taxon>
        <taxon>Clostridia</taxon>
        <taxon>Lachnospirales</taxon>
        <taxon>Lachnospiraceae</taxon>
        <taxon>Dorea</taxon>
    </lineage>
</organism>
<dbReference type="Proteomes" id="UP000095439">
    <property type="component" value="Unassembled WGS sequence"/>
</dbReference>
<evidence type="ECO:0000313" key="1">
    <source>
        <dbReference type="EMBL" id="CUO20119.1"/>
    </source>
</evidence>
<dbReference type="AlphaFoldDB" id="A0A174D753"/>
<name>A0A174D753_9FIRM</name>
<accession>A0A174D753</accession>